<accession>A0A8J2S1Q4</accession>
<dbReference type="EMBL" id="CAKKLH010000278">
    <property type="protein sequence ID" value="CAH0107733.1"/>
    <property type="molecule type" value="Genomic_DNA"/>
</dbReference>
<keyword evidence="1" id="KW-0732">Signal</keyword>
<comment type="caution">
    <text evidence="2">The sequence shown here is derived from an EMBL/GenBank/DDBJ whole genome shotgun (WGS) entry which is preliminary data.</text>
</comment>
<keyword evidence="3" id="KW-1185">Reference proteome</keyword>
<dbReference type="Proteomes" id="UP000789390">
    <property type="component" value="Unassembled WGS sequence"/>
</dbReference>
<organism evidence="2 3">
    <name type="scientific">Daphnia galeata</name>
    <dbReference type="NCBI Taxonomy" id="27404"/>
    <lineage>
        <taxon>Eukaryota</taxon>
        <taxon>Metazoa</taxon>
        <taxon>Ecdysozoa</taxon>
        <taxon>Arthropoda</taxon>
        <taxon>Crustacea</taxon>
        <taxon>Branchiopoda</taxon>
        <taxon>Diplostraca</taxon>
        <taxon>Cladocera</taxon>
        <taxon>Anomopoda</taxon>
        <taxon>Daphniidae</taxon>
        <taxon>Daphnia</taxon>
    </lineage>
</organism>
<feature type="signal peptide" evidence="1">
    <location>
        <begin position="1"/>
        <end position="19"/>
    </location>
</feature>
<protein>
    <submittedName>
        <fullName evidence="2">Uncharacterized protein</fullName>
    </submittedName>
</protein>
<gene>
    <name evidence="2" type="ORF">DGAL_LOCUS11066</name>
</gene>
<feature type="chain" id="PRO_5035197050" evidence="1">
    <location>
        <begin position="20"/>
        <end position="221"/>
    </location>
</feature>
<name>A0A8J2S1Q4_9CRUS</name>
<proteinExistence type="predicted"/>
<evidence type="ECO:0000313" key="2">
    <source>
        <dbReference type="EMBL" id="CAH0107733.1"/>
    </source>
</evidence>
<evidence type="ECO:0000313" key="3">
    <source>
        <dbReference type="Proteomes" id="UP000789390"/>
    </source>
</evidence>
<reference evidence="2" key="1">
    <citation type="submission" date="2021-11" db="EMBL/GenBank/DDBJ databases">
        <authorList>
            <person name="Schell T."/>
        </authorList>
    </citation>
    <scope>NUCLEOTIDE SEQUENCE</scope>
    <source>
        <strain evidence="2">M5</strain>
    </source>
</reference>
<evidence type="ECO:0000256" key="1">
    <source>
        <dbReference type="SAM" id="SignalP"/>
    </source>
</evidence>
<dbReference type="AlphaFoldDB" id="A0A8J2S1Q4"/>
<sequence length="221" mass="23296">MKLTIAVLICCALIGSIQSQGTGGNRPNLIQAFFAPIGQLFSIFRRPTRPSSVSAAAAASSGSIDVNSIFSDPQLVQDSLNSISQASQGSPQQVEPVIETKFVTETMTVFSTIPSLERVTSVETMVEMTTQTVYETIKQTETVKSTSVMTEHITMTHSTCSSSAMVSSKVAPSSSAAASKVAEKVSPSVVSTSVAVQPTKKARLVPYVVKRAVEIEASSSL</sequence>
<dbReference type="OrthoDB" id="6373757at2759"/>